<evidence type="ECO:0000313" key="5">
    <source>
        <dbReference type="Proteomes" id="UP001214201"/>
    </source>
</evidence>
<dbReference type="Gene3D" id="1.10.260.40">
    <property type="entry name" value="lambda repressor-like DNA-binding domains"/>
    <property type="match status" value="1"/>
</dbReference>
<dbReference type="OrthoDB" id="6433578at2"/>
<evidence type="ECO:0000313" key="4">
    <source>
        <dbReference type="Proteomes" id="UP000239561"/>
    </source>
</evidence>
<dbReference type="EMBL" id="CP082214">
    <property type="protein sequence ID" value="WDM72602.1"/>
    <property type="molecule type" value="Genomic_DNA"/>
</dbReference>
<dbReference type="AlphaFoldDB" id="A0A2S7DWU2"/>
<protein>
    <submittedName>
        <fullName evidence="3">Helix-turn-helix domain-containing protein</fullName>
    </submittedName>
</protein>
<dbReference type="SUPFAM" id="SSF47413">
    <property type="entry name" value="lambda repressor-like DNA-binding domains"/>
    <property type="match status" value="1"/>
</dbReference>
<reference evidence="3 5" key="2">
    <citation type="submission" date="2021-08" db="EMBL/GenBank/DDBJ databases">
        <title>Genome sequences of Xanthomonas cucurbitae isolates from 5 Midwestern US states.</title>
        <authorList>
            <person name="Hind S.R."/>
        </authorList>
    </citation>
    <scope>NUCLEOTIDE SEQUENCE [LARGE SCALE GENOMIC DNA]</scope>
    <source>
        <strain evidence="3 5">OH_261</strain>
    </source>
</reference>
<dbReference type="Proteomes" id="UP000239561">
    <property type="component" value="Unassembled WGS sequence"/>
</dbReference>
<reference evidence="2 4" key="1">
    <citation type="submission" date="2016-08" db="EMBL/GenBank/DDBJ databases">
        <authorList>
            <person name="Seilhamer J.J."/>
        </authorList>
    </citation>
    <scope>NUCLEOTIDE SEQUENCE [LARGE SCALE GENOMIC DNA]</scope>
    <source>
        <strain evidence="2 4">CFBP2542</strain>
    </source>
</reference>
<gene>
    <name evidence="3" type="ORF">K6978_05450</name>
    <name evidence="2" type="ORF">XcuCFBP2542_02995</name>
</gene>
<accession>A0A2S7DWU2</accession>
<dbReference type="PROSITE" id="PS50943">
    <property type="entry name" value="HTH_CROC1"/>
    <property type="match status" value="1"/>
</dbReference>
<dbReference type="EMBL" id="MDED01000003">
    <property type="protein sequence ID" value="PPU78209.1"/>
    <property type="molecule type" value="Genomic_DNA"/>
</dbReference>
<evidence type="ECO:0000313" key="3">
    <source>
        <dbReference type="EMBL" id="WDM72602.1"/>
    </source>
</evidence>
<evidence type="ECO:0000259" key="1">
    <source>
        <dbReference type="PROSITE" id="PS50943"/>
    </source>
</evidence>
<evidence type="ECO:0000313" key="2">
    <source>
        <dbReference type="EMBL" id="PPU78209.1"/>
    </source>
</evidence>
<dbReference type="InterPro" id="IPR010982">
    <property type="entry name" value="Lambda_DNA-bd_dom_sf"/>
</dbReference>
<proteinExistence type="predicted"/>
<sequence>MRDVSFATVPELMEVLGQRLRSQRIAQSLTQSELATRAGVSGSAIKTLESTGATTLETMVRIVHALGLVDALADLFSLQPTASIAAMEKAQAAQRQRVRHPLRSASKGRP</sequence>
<dbReference type="Proteomes" id="UP001214201">
    <property type="component" value="Chromosome"/>
</dbReference>
<dbReference type="InterPro" id="IPR001387">
    <property type="entry name" value="Cro/C1-type_HTH"/>
</dbReference>
<dbReference type="SMART" id="SM00530">
    <property type="entry name" value="HTH_XRE"/>
    <property type="match status" value="1"/>
</dbReference>
<dbReference type="GO" id="GO:0003677">
    <property type="term" value="F:DNA binding"/>
    <property type="evidence" value="ECO:0007669"/>
    <property type="project" value="InterPro"/>
</dbReference>
<feature type="domain" description="HTH cro/C1-type" evidence="1">
    <location>
        <begin position="20"/>
        <end position="72"/>
    </location>
</feature>
<dbReference type="CDD" id="cd00093">
    <property type="entry name" value="HTH_XRE"/>
    <property type="match status" value="1"/>
</dbReference>
<dbReference type="RefSeq" id="WP_104602141.1">
    <property type="nucleotide sequence ID" value="NZ_CP033326.1"/>
</dbReference>
<dbReference type="Pfam" id="PF13560">
    <property type="entry name" value="HTH_31"/>
    <property type="match status" value="1"/>
</dbReference>
<name>A0A2S7DWU2_9XANT</name>
<keyword evidence="5" id="KW-1185">Reference proteome</keyword>
<organism evidence="2 4">
    <name type="scientific">Xanthomonas cucurbitae</name>
    <dbReference type="NCBI Taxonomy" id="56453"/>
    <lineage>
        <taxon>Bacteria</taxon>
        <taxon>Pseudomonadati</taxon>
        <taxon>Pseudomonadota</taxon>
        <taxon>Gammaproteobacteria</taxon>
        <taxon>Lysobacterales</taxon>
        <taxon>Lysobacteraceae</taxon>
        <taxon>Xanthomonas</taxon>
    </lineage>
</organism>